<dbReference type="Proteomes" id="UP000050465">
    <property type="component" value="Unassembled WGS sequence"/>
</dbReference>
<name>A0A0P8DFR9_9CYAN</name>
<dbReference type="PATRIC" id="fig|1666911.3.peg.448"/>
<sequence length="450" mass="49905">MHRFTRVSAVALVALTVSYAAVLVAKDLGSQSPALPVSIRYVLDRAGWDAAAFSQLKDFAVRALSVEEPALSETPVTPVTLPTGVETYFAAVAGGGAPSYNEIALEKNVLYFQRSLQTKGFIPSFTNLFFANGNDGQQTVRYLDERDREQFKIPEIPHLTGAANYGNTKGWFEAIAQTDKPCPAFFYFTGHGAYNPDNQDNNWLILWEEALVSVREFASWLAPLPADQPFVTMMAQCYSGSFTNLIYENGDPNQPVALQSRCGFFATVADRPSVGCTPAVNEADYQDYSSSFFAGLTGRDRLGEPVESADYNQDGQVSYAEAHGFAKVDEETTDWPISTLEAWLQRQIRPLEIEGILAQPIDNWWVLARPEQQYVIRGLVDKLSFDSKLSYVENQTLGLIPAANTVKEAYQMRLKMELINIGAEALLRDEQNPETLEILQQLLACEAGSW</sequence>
<proteinExistence type="predicted"/>
<comment type="caution">
    <text evidence="1">The sequence shown here is derived from an EMBL/GenBank/DDBJ whole genome shotgun (WGS) entry which is preliminary data.</text>
</comment>
<evidence type="ECO:0000313" key="2">
    <source>
        <dbReference type="Proteomes" id="UP000050465"/>
    </source>
</evidence>
<evidence type="ECO:0000313" key="1">
    <source>
        <dbReference type="EMBL" id="KPQ35245.1"/>
    </source>
</evidence>
<accession>A0A0P8DFR9</accession>
<reference evidence="1 2" key="1">
    <citation type="submission" date="2015-09" db="EMBL/GenBank/DDBJ databases">
        <title>Identification and resolution of microdiversity through metagenomic sequencing of parallel consortia.</title>
        <authorList>
            <person name="Nelson W.C."/>
            <person name="Romine M.F."/>
            <person name="Lindemann S.R."/>
        </authorList>
    </citation>
    <scope>NUCLEOTIDE SEQUENCE [LARGE SCALE GENOMIC DNA]</scope>
    <source>
        <strain evidence="1">Ana</strain>
    </source>
</reference>
<dbReference type="Gene3D" id="3.40.50.1460">
    <property type="match status" value="1"/>
</dbReference>
<dbReference type="AlphaFoldDB" id="A0A0P8DFR9"/>
<gene>
    <name evidence="1" type="ORF">HLUCCA11_11170</name>
</gene>
<protein>
    <submittedName>
        <fullName evidence="1">Uncharacterized protein</fullName>
    </submittedName>
</protein>
<organism evidence="1 2">
    <name type="scientific">Phormidesmis priestleyi Ana</name>
    <dbReference type="NCBI Taxonomy" id="1666911"/>
    <lineage>
        <taxon>Bacteria</taxon>
        <taxon>Bacillati</taxon>
        <taxon>Cyanobacteriota</taxon>
        <taxon>Cyanophyceae</taxon>
        <taxon>Leptolyngbyales</taxon>
        <taxon>Leptolyngbyaceae</taxon>
        <taxon>Phormidesmis</taxon>
    </lineage>
</organism>
<dbReference type="EMBL" id="LJZR01000013">
    <property type="protein sequence ID" value="KPQ35245.1"/>
    <property type="molecule type" value="Genomic_DNA"/>
</dbReference>
<dbReference type="STRING" id="1666911.HLUCCA11_11170"/>